<dbReference type="InterPro" id="IPR025508">
    <property type="entry name" value="DUF4395"/>
</dbReference>
<sequence>MSAGGAVDPRGPRFAASVTTAVLAIVLITEWRSLPAALTIVFAVGAFAGLSLALYSVPYRALITPRLRPATALASLAAFLNARVRLLSRLRGVSAAATGHTTNQAHLTGSSSDPLAQFFPKRRK</sequence>
<keyword evidence="1" id="KW-0812">Transmembrane</keyword>
<evidence type="ECO:0000313" key="4">
    <source>
        <dbReference type="Proteomes" id="UP000004691"/>
    </source>
</evidence>
<evidence type="ECO:0000256" key="1">
    <source>
        <dbReference type="SAM" id="Phobius"/>
    </source>
</evidence>
<dbReference type="AlphaFoldDB" id="I0V315"/>
<feature type="transmembrane region" description="Helical" evidence="1">
    <location>
        <begin position="12"/>
        <end position="29"/>
    </location>
</feature>
<dbReference type="Proteomes" id="UP000004691">
    <property type="component" value="Unassembled WGS sequence"/>
</dbReference>
<dbReference type="Pfam" id="PF14340">
    <property type="entry name" value="DUF4395"/>
    <property type="match status" value="1"/>
</dbReference>
<protein>
    <recommendedName>
        <fullName evidence="2">DUF4395 domain-containing protein</fullName>
    </recommendedName>
</protein>
<feature type="transmembrane region" description="Helical" evidence="1">
    <location>
        <begin position="36"/>
        <end position="55"/>
    </location>
</feature>
<evidence type="ECO:0000259" key="2">
    <source>
        <dbReference type="Pfam" id="PF14340"/>
    </source>
</evidence>
<evidence type="ECO:0000313" key="3">
    <source>
        <dbReference type="EMBL" id="EID54518.1"/>
    </source>
</evidence>
<feature type="domain" description="DUF4395" evidence="2">
    <location>
        <begin position="7"/>
        <end position="73"/>
    </location>
</feature>
<name>I0V315_9PSEU</name>
<dbReference type="HOGENOM" id="CLU_2002261_0_0_11"/>
<reference evidence="3 4" key="1">
    <citation type="submission" date="2012-01" db="EMBL/GenBank/DDBJ databases">
        <title>Improved High-Quality Draft sequence of Saccharomonospora xinjiangensis XJ-54.</title>
        <authorList>
            <consortium name="US DOE Joint Genome Institute"/>
            <person name="Lucas S."/>
            <person name="Han J."/>
            <person name="Lapidus A."/>
            <person name="Cheng J.-F."/>
            <person name="Goodwin L."/>
            <person name="Pitluck S."/>
            <person name="Peters L."/>
            <person name="Mikhailova N."/>
            <person name="Teshima H."/>
            <person name="Detter J.C."/>
            <person name="Han C."/>
            <person name="Tapia R."/>
            <person name="Land M."/>
            <person name="Hauser L."/>
            <person name="Kyrpides N."/>
            <person name="Ivanova N."/>
            <person name="Pagani I."/>
            <person name="Brambilla E.-M."/>
            <person name="Klenk H.-P."/>
            <person name="Woyke T."/>
        </authorList>
    </citation>
    <scope>NUCLEOTIDE SEQUENCE [LARGE SCALE GENOMIC DNA]</scope>
    <source>
        <strain evidence="3 4">XJ-54</strain>
    </source>
</reference>
<keyword evidence="1" id="KW-0472">Membrane</keyword>
<organism evidence="3 4">
    <name type="scientific">Saccharomonospora xinjiangensis XJ-54</name>
    <dbReference type="NCBI Taxonomy" id="882086"/>
    <lineage>
        <taxon>Bacteria</taxon>
        <taxon>Bacillati</taxon>
        <taxon>Actinomycetota</taxon>
        <taxon>Actinomycetes</taxon>
        <taxon>Pseudonocardiales</taxon>
        <taxon>Pseudonocardiaceae</taxon>
        <taxon>Saccharomonospora</taxon>
    </lineage>
</organism>
<accession>I0V315</accession>
<keyword evidence="1" id="KW-1133">Transmembrane helix</keyword>
<gene>
    <name evidence="3" type="ORF">SacxiDRAFT_2288</name>
</gene>
<dbReference type="STRING" id="882086.SacxiDRAFT_2288"/>
<dbReference type="EMBL" id="JH636049">
    <property type="protein sequence ID" value="EID54518.1"/>
    <property type="molecule type" value="Genomic_DNA"/>
</dbReference>
<proteinExistence type="predicted"/>
<keyword evidence="4" id="KW-1185">Reference proteome</keyword>